<gene>
    <name evidence="1" type="ORF">BG011_006106</name>
</gene>
<evidence type="ECO:0000313" key="1">
    <source>
        <dbReference type="EMBL" id="KAG0253889.1"/>
    </source>
</evidence>
<dbReference type="EMBL" id="JAAAJA010000433">
    <property type="protein sequence ID" value="KAG0253889.1"/>
    <property type="molecule type" value="Genomic_DNA"/>
</dbReference>
<organism evidence="1 2">
    <name type="scientific">Mortierella polycephala</name>
    <dbReference type="NCBI Taxonomy" id="41804"/>
    <lineage>
        <taxon>Eukaryota</taxon>
        <taxon>Fungi</taxon>
        <taxon>Fungi incertae sedis</taxon>
        <taxon>Mucoromycota</taxon>
        <taxon>Mortierellomycotina</taxon>
        <taxon>Mortierellomycetes</taxon>
        <taxon>Mortierellales</taxon>
        <taxon>Mortierellaceae</taxon>
        <taxon>Mortierella</taxon>
    </lineage>
</organism>
<protein>
    <submittedName>
        <fullName evidence="1">Uncharacterized protein</fullName>
    </submittedName>
</protein>
<accession>A0A9P6PWA8</accession>
<evidence type="ECO:0000313" key="2">
    <source>
        <dbReference type="Proteomes" id="UP000726737"/>
    </source>
</evidence>
<dbReference type="Proteomes" id="UP000726737">
    <property type="component" value="Unassembled WGS sequence"/>
</dbReference>
<sequence length="67" mass="7228">MHELQSLNQLAMLLKEQENLDHSTGSEIGVLPDQLGAGAVEMSINEAHSGQLRGRNWVQDASSNSAI</sequence>
<name>A0A9P6PWA8_9FUNG</name>
<comment type="caution">
    <text evidence="1">The sequence shown here is derived from an EMBL/GenBank/DDBJ whole genome shotgun (WGS) entry which is preliminary data.</text>
</comment>
<reference evidence="1" key="1">
    <citation type="journal article" date="2020" name="Fungal Divers.">
        <title>Resolving the Mortierellaceae phylogeny through synthesis of multi-gene phylogenetics and phylogenomics.</title>
        <authorList>
            <person name="Vandepol N."/>
            <person name="Liber J."/>
            <person name="Desiro A."/>
            <person name="Na H."/>
            <person name="Kennedy M."/>
            <person name="Barry K."/>
            <person name="Grigoriev I.V."/>
            <person name="Miller A.N."/>
            <person name="O'Donnell K."/>
            <person name="Stajich J.E."/>
            <person name="Bonito G."/>
        </authorList>
    </citation>
    <scope>NUCLEOTIDE SEQUENCE</scope>
    <source>
        <strain evidence="1">KOD948</strain>
    </source>
</reference>
<proteinExistence type="predicted"/>
<dbReference type="AlphaFoldDB" id="A0A9P6PWA8"/>
<keyword evidence="2" id="KW-1185">Reference proteome</keyword>